<sequence length="404" mass="45983">MVLVGRVLSITSRCLRFLTTSSTCSNPLFLKLLQGSTSNIKPTLDCEAENQDSLIWEPLLTSLKSSSPQKAQLVLEWKLEKLLKENERDQCRYSELIYICGRVRNVQFALKVFTVMEGQGVRPTSVVFNSLISVCLSSDNIITALSLFEIMQRSEDCKPNSETYNMFISTYSKLGDIAAMQVWYSASKIVGFLPTVRTFEYLITGSSKTQEFDSADKFYEEMLQLGIAPNMCMLQNMLDNTCQKKQYSKVNEFLKFVLDGGLKLSGQMAKKLMEIYSEVWKVEEMEELLLIVTRTNQDLGVLSQVHCGIIRMYALSDRLDDLEFSVGRMLEQGISFTCPDDVEKAICSYFRCAAYERLELFLERIRGSYRLTRSAYDLLVAGYRRAGMSEKLDLVVKEMILAGL</sequence>
<evidence type="ECO:0000313" key="6">
    <source>
        <dbReference type="Proteomes" id="UP000631114"/>
    </source>
</evidence>
<dbReference type="OrthoDB" id="411857at2759"/>
<dbReference type="PROSITE" id="PS51375">
    <property type="entry name" value="PPR"/>
    <property type="match status" value="2"/>
</dbReference>
<feature type="repeat" description="PPR" evidence="3">
    <location>
        <begin position="89"/>
        <end position="123"/>
    </location>
</feature>
<dbReference type="Proteomes" id="UP000631114">
    <property type="component" value="Unassembled WGS sequence"/>
</dbReference>
<keyword evidence="6" id="KW-1185">Reference proteome</keyword>
<dbReference type="AlphaFoldDB" id="A0A835M594"/>
<comment type="caution">
    <text evidence="5">The sequence shown here is derived from an EMBL/GenBank/DDBJ whole genome shotgun (WGS) entry which is preliminary data.</text>
</comment>
<organism evidence="5 6">
    <name type="scientific">Coptis chinensis</name>
    <dbReference type="NCBI Taxonomy" id="261450"/>
    <lineage>
        <taxon>Eukaryota</taxon>
        <taxon>Viridiplantae</taxon>
        <taxon>Streptophyta</taxon>
        <taxon>Embryophyta</taxon>
        <taxon>Tracheophyta</taxon>
        <taxon>Spermatophyta</taxon>
        <taxon>Magnoliopsida</taxon>
        <taxon>Ranunculales</taxon>
        <taxon>Ranunculaceae</taxon>
        <taxon>Coptidoideae</taxon>
        <taxon>Coptis</taxon>
    </lineage>
</organism>
<evidence type="ECO:0000256" key="3">
    <source>
        <dbReference type="PROSITE-ProRule" id="PRU00708"/>
    </source>
</evidence>
<dbReference type="InterPro" id="IPR044179">
    <property type="entry name" value="PPR5-like"/>
</dbReference>
<dbReference type="InterPro" id="IPR002885">
    <property type="entry name" value="PPR_rpt"/>
</dbReference>
<dbReference type="InterPro" id="IPR011990">
    <property type="entry name" value="TPR-like_helical_dom_sf"/>
</dbReference>
<dbReference type="Gene3D" id="1.25.40.10">
    <property type="entry name" value="Tetratricopeptide repeat domain"/>
    <property type="match status" value="1"/>
</dbReference>
<dbReference type="Pfam" id="PF17177">
    <property type="entry name" value="PPR_long"/>
    <property type="match status" value="1"/>
</dbReference>
<protein>
    <recommendedName>
        <fullName evidence="4">PROP1-like PPR domain-containing protein</fullName>
    </recommendedName>
</protein>
<reference evidence="5 6" key="1">
    <citation type="submission" date="2020-10" db="EMBL/GenBank/DDBJ databases">
        <title>The Coptis chinensis genome and diversification of protoberbering-type alkaloids.</title>
        <authorList>
            <person name="Wang B."/>
            <person name="Shu S."/>
            <person name="Song C."/>
            <person name="Liu Y."/>
        </authorList>
    </citation>
    <scope>NUCLEOTIDE SEQUENCE [LARGE SCALE GENOMIC DNA]</scope>
    <source>
        <strain evidence="5">HL-2020</strain>
        <tissue evidence="5">Leaf</tissue>
    </source>
</reference>
<accession>A0A835M594</accession>
<proteinExistence type="inferred from homology"/>
<feature type="repeat" description="PPR" evidence="3">
    <location>
        <begin position="195"/>
        <end position="229"/>
    </location>
</feature>
<dbReference type="Pfam" id="PF01535">
    <property type="entry name" value="PPR"/>
    <property type="match status" value="1"/>
</dbReference>
<dbReference type="PANTHER" id="PTHR47874:SF4">
    <property type="entry name" value="EXPRESSED PROTEIN"/>
    <property type="match status" value="1"/>
</dbReference>
<dbReference type="EMBL" id="JADFTS010000003">
    <property type="protein sequence ID" value="KAF9614394.1"/>
    <property type="molecule type" value="Genomic_DNA"/>
</dbReference>
<evidence type="ECO:0000313" key="5">
    <source>
        <dbReference type="EMBL" id="KAF9614394.1"/>
    </source>
</evidence>
<name>A0A835M594_9MAGN</name>
<dbReference type="GO" id="GO:0003729">
    <property type="term" value="F:mRNA binding"/>
    <property type="evidence" value="ECO:0007669"/>
    <property type="project" value="InterPro"/>
</dbReference>
<evidence type="ECO:0000256" key="1">
    <source>
        <dbReference type="ARBA" id="ARBA00007626"/>
    </source>
</evidence>
<feature type="domain" description="PROP1-like PPR" evidence="4">
    <location>
        <begin position="87"/>
        <end position="255"/>
    </location>
</feature>
<evidence type="ECO:0000259" key="4">
    <source>
        <dbReference type="Pfam" id="PF17177"/>
    </source>
</evidence>
<comment type="similarity">
    <text evidence="1">Belongs to the PPR family. P subfamily.</text>
</comment>
<dbReference type="NCBIfam" id="TIGR00756">
    <property type="entry name" value="PPR"/>
    <property type="match status" value="2"/>
</dbReference>
<gene>
    <name evidence="5" type="ORF">IFM89_018293</name>
</gene>
<keyword evidence="2" id="KW-0677">Repeat</keyword>
<evidence type="ECO:0000256" key="2">
    <source>
        <dbReference type="ARBA" id="ARBA00022737"/>
    </source>
</evidence>
<dbReference type="InterPro" id="IPR033443">
    <property type="entry name" value="PROP1-like_PPR_dom"/>
</dbReference>
<dbReference type="PANTHER" id="PTHR47874">
    <property type="entry name" value="EXPRESSED PROTEIN"/>
    <property type="match status" value="1"/>
</dbReference>